<dbReference type="eggNOG" id="ENOG502RYTW">
    <property type="taxonomic scope" value="Eukaryota"/>
</dbReference>
<dbReference type="InterPro" id="IPR050232">
    <property type="entry name" value="FBL13/AtMIF1-like"/>
</dbReference>
<accession>R0GWK6</accession>
<dbReference type="AlphaFoldDB" id="R0GWK6"/>
<dbReference type="Pfam" id="PF00646">
    <property type="entry name" value="F-box"/>
    <property type="match status" value="1"/>
</dbReference>
<dbReference type="SUPFAM" id="SSF52047">
    <property type="entry name" value="RNI-like"/>
    <property type="match status" value="1"/>
</dbReference>
<dbReference type="InterPro" id="IPR036047">
    <property type="entry name" value="F-box-like_dom_sf"/>
</dbReference>
<feature type="domain" description="FBD" evidence="1">
    <location>
        <begin position="349"/>
        <end position="420"/>
    </location>
</feature>
<dbReference type="PANTHER" id="PTHR31900:SF34">
    <property type="entry name" value="EMB|CAB62440.1-RELATED"/>
    <property type="match status" value="1"/>
</dbReference>
<proteinExistence type="predicted"/>
<evidence type="ECO:0000313" key="3">
    <source>
        <dbReference type="Proteomes" id="UP000029121"/>
    </source>
</evidence>
<dbReference type="SMART" id="SM00579">
    <property type="entry name" value="FBD"/>
    <property type="match status" value="1"/>
</dbReference>
<dbReference type="InterPro" id="IPR006566">
    <property type="entry name" value="FBD"/>
</dbReference>
<name>R0GWK6_9BRAS</name>
<evidence type="ECO:0000259" key="1">
    <source>
        <dbReference type="SMART" id="SM00579"/>
    </source>
</evidence>
<dbReference type="PANTHER" id="PTHR31900">
    <property type="entry name" value="F-BOX/RNI SUPERFAMILY PROTEIN-RELATED"/>
    <property type="match status" value="1"/>
</dbReference>
<sequence length="420" mass="47844">MDRISQLSDDLLLQILSCVPTRNVVATSLLSKRWRFLWMLVPQLRYDDTNHNGIGDYTIFSQFVYRSLLSNKAPVLQHLHLNLGARCPAIDIALWIDVAVSRRVRELEVLIRSPWNVSFSLPSSVYTSDTLETLRLIDFVLLNIPSSVRLPSLKVLHLRTIDYVDDASLPSLLSGCPNLEELFVERHEEDLVMGVTVAVPSLQRLSMLDRNDVNGSRYVIDAPSLKCLNIRDEALYDYRQIENMPELVEAYVEITKRVPHKFLRSLTSVRHLSLCLSLSEVTCPSGMIFSQLVHLNLYTFAEGWWTLLTYMLQDSPKLRVLKLIDKHDSVLCGKETPIGWKPPSYVVPECILFSLEAFEWIGYKGRRGDREMATYVLMNAACLRTAKFSPESNDVGTKYQMLKELASVPTASTSSQLLFD</sequence>
<dbReference type="EMBL" id="KB870811">
    <property type="protein sequence ID" value="EOA16705.1"/>
    <property type="molecule type" value="Genomic_DNA"/>
</dbReference>
<dbReference type="Pfam" id="PF08387">
    <property type="entry name" value="FBD"/>
    <property type="match status" value="1"/>
</dbReference>
<dbReference type="Pfam" id="PF24758">
    <property type="entry name" value="LRR_At5g56370"/>
    <property type="match status" value="1"/>
</dbReference>
<evidence type="ECO:0000313" key="2">
    <source>
        <dbReference type="EMBL" id="EOA16705.1"/>
    </source>
</evidence>
<dbReference type="SUPFAM" id="SSF81383">
    <property type="entry name" value="F-box domain"/>
    <property type="match status" value="1"/>
</dbReference>
<reference evidence="3" key="1">
    <citation type="journal article" date="2013" name="Nat. Genet.">
        <title>The Capsella rubella genome and the genomic consequences of rapid mating system evolution.</title>
        <authorList>
            <person name="Slotte T."/>
            <person name="Hazzouri K.M."/>
            <person name="Agren J.A."/>
            <person name="Koenig D."/>
            <person name="Maumus F."/>
            <person name="Guo Y.L."/>
            <person name="Steige K."/>
            <person name="Platts A.E."/>
            <person name="Escobar J.S."/>
            <person name="Newman L.K."/>
            <person name="Wang W."/>
            <person name="Mandakova T."/>
            <person name="Vello E."/>
            <person name="Smith L.M."/>
            <person name="Henz S.R."/>
            <person name="Steffen J."/>
            <person name="Takuno S."/>
            <person name="Brandvain Y."/>
            <person name="Coop G."/>
            <person name="Andolfatto P."/>
            <person name="Hu T.T."/>
            <person name="Blanchette M."/>
            <person name="Clark R.M."/>
            <person name="Quesneville H."/>
            <person name="Nordborg M."/>
            <person name="Gaut B.S."/>
            <person name="Lysak M.A."/>
            <person name="Jenkins J."/>
            <person name="Grimwood J."/>
            <person name="Chapman J."/>
            <person name="Prochnik S."/>
            <person name="Shu S."/>
            <person name="Rokhsar D."/>
            <person name="Schmutz J."/>
            <person name="Weigel D."/>
            <person name="Wright S.I."/>
        </authorList>
    </citation>
    <scope>NUCLEOTIDE SEQUENCE [LARGE SCALE GENOMIC DNA]</scope>
    <source>
        <strain evidence="3">cv. Monte Gargano</strain>
    </source>
</reference>
<dbReference type="KEGG" id="crb:17879195"/>
<dbReference type="Gene3D" id="1.20.1280.50">
    <property type="match status" value="1"/>
</dbReference>
<protein>
    <recommendedName>
        <fullName evidence="1">FBD domain-containing protein</fullName>
    </recommendedName>
</protein>
<organism evidence="2 3">
    <name type="scientific">Capsella rubella</name>
    <dbReference type="NCBI Taxonomy" id="81985"/>
    <lineage>
        <taxon>Eukaryota</taxon>
        <taxon>Viridiplantae</taxon>
        <taxon>Streptophyta</taxon>
        <taxon>Embryophyta</taxon>
        <taxon>Tracheophyta</taxon>
        <taxon>Spermatophyta</taxon>
        <taxon>Magnoliopsida</taxon>
        <taxon>eudicotyledons</taxon>
        <taxon>Gunneridae</taxon>
        <taxon>Pentapetalae</taxon>
        <taxon>rosids</taxon>
        <taxon>malvids</taxon>
        <taxon>Brassicales</taxon>
        <taxon>Brassicaceae</taxon>
        <taxon>Camelineae</taxon>
        <taxon>Capsella</taxon>
    </lineage>
</organism>
<gene>
    <name evidence="2" type="ORF">CARUB_v10004907mg</name>
</gene>
<dbReference type="InterPro" id="IPR001810">
    <property type="entry name" value="F-box_dom"/>
</dbReference>
<dbReference type="CDD" id="cd22160">
    <property type="entry name" value="F-box_AtFBL13-like"/>
    <property type="match status" value="1"/>
</dbReference>
<dbReference type="OrthoDB" id="612216at2759"/>
<dbReference type="InterPro" id="IPR055411">
    <property type="entry name" value="LRR_FXL15/At3g58940/PEG3-like"/>
</dbReference>
<dbReference type="InterPro" id="IPR053781">
    <property type="entry name" value="F-box_AtFBL13-like"/>
</dbReference>
<keyword evidence="3" id="KW-1185">Reference proteome</keyword>
<dbReference type="Gene3D" id="3.80.10.10">
    <property type="entry name" value="Ribonuclease Inhibitor"/>
    <property type="match status" value="1"/>
</dbReference>
<dbReference type="STRING" id="81985.R0GWK6"/>
<dbReference type="InterPro" id="IPR032675">
    <property type="entry name" value="LRR_dom_sf"/>
</dbReference>
<dbReference type="Proteomes" id="UP000029121">
    <property type="component" value="Unassembled WGS sequence"/>
</dbReference>